<feature type="region of interest" description="Disordered" evidence="1">
    <location>
        <begin position="199"/>
        <end position="248"/>
    </location>
</feature>
<accession>M3AUD3</accession>
<feature type="compositionally biased region" description="Low complexity" evidence="1">
    <location>
        <begin position="295"/>
        <end position="310"/>
    </location>
</feature>
<protein>
    <submittedName>
        <fullName evidence="2">Uncharacterized protein</fullName>
    </submittedName>
</protein>
<feature type="region of interest" description="Disordered" evidence="1">
    <location>
        <begin position="1"/>
        <end position="39"/>
    </location>
</feature>
<gene>
    <name evidence="2" type="ORF">SEPMUDRAFT_111564</name>
</gene>
<dbReference type="HOGENOM" id="CLU_561604_0_0_1"/>
<organism evidence="2 3">
    <name type="scientific">Sphaerulina musiva (strain SO2202)</name>
    <name type="common">Poplar stem canker fungus</name>
    <name type="synonym">Septoria musiva</name>
    <dbReference type="NCBI Taxonomy" id="692275"/>
    <lineage>
        <taxon>Eukaryota</taxon>
        <taxon>Fungi</taxon>
        <taxon>Dikarya</taxon>
        <taxon>Ascomycota</taxon>
        <taxon>Pezizomycotina</taxon>
        <taxon>Dothideomycetes</taxon>
        <taxon>Dothideomycetidae</taxon>
        <taxon>Mycosphaerellales</taxon>
        <taxon>Mycosphaerellaceae</taxon>
        <taxon>Sphaerulina</taxon>
    </lineage>
</organism>
<evidence type="ECO:0000313" key="2">
    <source>
        <dbReference type="EMBL" id="EMF09099.1"/>
    </source>
</evidence>
<dbReference type="GeneID" id="27898060"/>
<feature type="compositionally biased region" description="Basic and acidic residues" evidence="1">
    <location>
        <begin position="390"/>
        <end position="400"/>
    </location>
</feature>
<dbReference type="Proteomes" id="UP000016931">
    <property type="component" value="Unassembled WGS sequence"/>
</dbReference>
<name>M3AUD3_SPHMS</name>
<evidence type="ECO:0000256" key="1">
    <source>
        <dbReference type="SAM" id="MobiDB-lite"/>
    </source>
</evidence>
<reference evidence="2 3" key="1">
    <citation type="journal article" date="2012" name="PLoS Pathog.">
        <title>Diverse lifestyles and strategies of plant pathogenesis encoded in the genomes of eighteen Dothideomycetes fungi.</title>
        <authorList>
            <person name="Ohm R.A."/>
            <person name="Feau N."/>
            <person name="Henrissat B."/>
            <person name="Schoch C.L."/>
            <person name="Horwitz B.A."/>
            <person name="Barry K.W."/>
            <person name="Condon B.J."/>
            <person name="Copeland A.C."/>
            <person name="Dhillon B."/>
            <person name="Glaser F."/>
            <person name="Hesse C.N."/>
            <person name="Kosti I."/>
            <person name="LaButti K."/>
            <person name="Lindquist E.A."/>
            <person name="Lucas S."/>
            <person name="Salamov A.A."/>
            <person name="Bradshaw R.E."/>
            <person name="Ciuffetti L."/>
            <person name="Hamelin R.C."/>
            <person name="Kema G.H.J."/>
            <person name="Lawrence C."/>
            <person name="Scott J.A."/>
            <person name="Spatafora J.W."/>
            <person name="Turgeon B.G."/>
            <person name="de Wit P.J.G.M."/>
            <person name="Zhong S."/>
            <person name="Goodwin S.B."/>
            <person name="Grigoriev I.V."/>
        </authorList>
    </citation>
    <scope>NUCLEOTIDE SEQUENCE [LARGE SCALE GENOMIC DNA]</scope>
    <source>
        <strain evidence="2 3">SO2202</strain>
    </source>
</reference>
<keyword evidence="3" id="KW-1185">Reference proteome</keyword>
<dbReference type="AlphaFoldDB" id="M3AUD3"/>
<feature type="compositionally biased region" description="Polar residues" evidence="1">
    <location>
        <begin position="24"/>
        <end position="34"/>
    </location>
</feature>
<sequence>MSSGIQAGNYSRSTALLEADDSSPENSTESVTRTEGNELSARRKEIKAIELERCLMSKNSITADDGHLGSDPDVLVAWHLVYPACAWIYAMLCYAMLPHECLLGRSAVGYCAYLGPCILNTFHSDVHAFFIRSVFLGDLLWDNPFLGQGQDLSSFGPTKIHTTYRKVETTNSSHKSSYNNIITHLPPKKPINRIPIATSNMQPASMEGPNPPRGKHRQMMRAAESYETETPRRHQYVKAGPDNDDGAERQIVKAGPYHDDTEPSRRKVVYAGSDENESLTRPSHSRSTRVNDPMSTTRSTQASALSSTALATADTPSSLVLPAKSDAHPASAGNFVPGGTFRQLDYMQQTPHALSTSGFDENRALFPTNIPPEKDASLAIAARTAVEQAQHSKKEEENPRIHNSTPKLPLDAPRSLSVAESSLDAEYELLVYPDSFEEIDNDPQGDDDDRHGWQYFPCEFCQRNVRGGRACRCPQVMRRHGFLPPL</sequence>
<dbReference type="EMBL" id="KB456270">
    <property type="protein sequence ID" value="EMF09099.1"/>
    <property type="molecule type" value="Genomic_DNA"/>
</dbReference>
<proteinExistence type="predicted"/>
<feature type="compositionally biased region" description="Polar residues" evidence="1">
    <location>
        <begin position="1"/>
        <end position="14"/>
    </location>
</feature>
<feature type="region of interest" description="Disordered" evidence="1">
    <location>
        <begin position="388"/>
        <end position="413"/>
    </location>
</feature>
<dbReference type="RefSeq" id="XP_016757220.1">
    <property type="nucleotide sequence ID" value="XM_016900923.1"/>
</dbReference>
<feature type="region of interest" description="Disordered" evidence="1">
    <location>
        <begin position="270"/>
        <end position="310"/>
    </location>
</feature>
<evidence type="ECO:0000313" key="3">
    <source>
        <dbReference type="Proteomes" id="UP000016931"/>
    </source>
</evidence>